<dbReference type="RefSeq" id="WP_068864296.1">
    <property type="nucleotide sequence ID" value="NZ_LZYB01000004.1"/>
</dbReference>
<gene>
    <name evidence="2" type="ORF">I603_1836</name>
</gene>
<name>A0A1A7BDL1_9SPHN</name>
<accession>A0A1A7BDL1</accession>
<dbReference type="Proteomes" id="UP000092484">
    <property type="component" value="Unassembled WGS sequence"/>
</dbReference>
<evidence type="ECO:0000313" key="3">
    <source>
        <dbReference type="Proteomes" id="UP000092484"/>
    </source>
</evidence>
<feature type="transmembrane region" description="Helical" evidence="1">
    <location>
        <begin position="42"/>
        <end position="62"/>
    </location>
</feature>
<feature type="transmembrane region" description="Helical" evidence="1">
    <location>
        <begin position="14"/>
        <end position="36"/>
    </location>
</feature>
<keyword evidence="1" id="KW-1133">Transmembrane helix</keyword>
<dbReference type="AlphaFoldDB" id="A0A1A7BDL1"/>
<sequence>MATGSLRFVDHGDWFDAALSALFLIIFPVVIISVWLGVPEVAPVWAAVALTVGALVCIPFPLRDVVRARTRILTINPGERRIEATTRSPFALSSEVWQFADVNAIVVRRSTSPEGDFHRGAVSLNDGREYIFVQGNHETGVRKRAEELKSALRAGGLDTAILIEGR</sequence>
<dbReference type="EMBL" id="LZYB01000004">
    <property type="protein sequence ID" value="OBV10623.1"/>
    <property type="molecule type" value="Genomic_DNA"/>
</dbReference>
<evidence type="ECO:0000256" key="1">
    <source>
        <dbReference type="SAM" id="Phobius"/>
    </source>
</evidence>
<proteinExistence type="predicted"/>
<evidence type="ECO:0000313" key="2">
    <source>
        <dbReference type="EMBL" id="OBV10623.1"/>
    </source>
</evidence>
<organism evidence="2 3">
    <name type="scientific">Erythrobacter dokdonensis DSW-74</name>
    <dbReference type="NCBI Taxonomy" id="1300349"/>
    <lineage>
        <taxon>Bacteria</taxon>
        <taxon>Pseudomonadati</taxon>
        <taxon>Pseudomonadota</taxon>
        <taxon>Alphaproteobacteria</taxon>
        <taxon>Sphingomonadales</taxon>
        <taxon>Erythrobacteraceae</taxon>
        <taxon>Erythrobacter/Porphyrobacter group</taxon>
        <taxon>Erythrobacter</taxon>
    </lineage>
</organism>
<reference evidence="2 3" key="1">
    <citation type="submission" date="2016-06" db="EMBL/GenBank/DDBJ databases">
        <title>Genome sequence of Porphyrobacter dokdonensis DSW-74.</title>
        <authorList>
            <person name="Kim J.F."/>
            <person name="Song J.Y."/>
        </authorList>
    </citation>
    <scope>NUCLEOTIDE SEQUENCE [LARGE SCALE GENOMIC DNA]</scope>
    <source>
        <strain evidence="2 3">DSW-74</strain>
    </source>
</reference>
<protein>
    <submittedName>
        <fullName evidence="2">Uncharacterized protein</fullName>
    </submittedName>
</protein>
<keyword evidence="3" id="KW-1185">Reference proteome</keyword>
<comment type="caution">
    <text evidence="2">The sequence shown here is derived from an EMBL/GenBank/DDBJ whole genome shotgun (WGS) entry which is preliminary data.</text>
</comment>
<keyword evidence="1" id="KW-0472">Membrane</keyword>
<keyword evidence="1" id="KW-0812">Transmembrane</keyword>